<dbReference type="GO" id="GO:0047388">
    <property type="term" value="F:[glutamine synthetase]-adenylyl-L-tyrosine phosphorylase activity"/>
    <property type="evidence" value="ECO:0007669"/>
    <property type="project" value="UniProtKB-EC"/>
</dbReference>
<dbReference type="CDD" id="cd05401">
    <property type="entry name" value="NT_GlnE_GlnD_like"/>
    <property type="match status" value="2"/>
</dbReference>
<dbReference type="GO" id="GO:0008882">
    <property type="term" value="F:[glutamate-ammonia-ligase] adenylyltransferase activity"/>
    <property type="evidence" value="ECO:0007669"/>
    <property type="project" value="UniProtKB-EC"/>
</dbReference>
<dbReference type="RefSeq" id="WP_353647793.1">
    <property type="nucleotide sequence ID" value="NZ_CP159218.1"/>
</dbReference>
<dbReference type="Pfam" id="PF03710">
    <property type="entry name" value="GlnE"/>
    <property type="match status" value="2"/>
</dbReference>
<evidence type="ECO:0000313" key="9">
    <source>
        <dbReference type="EMBL" id="XCG62178.1"/>
    </source>
</evidence>
<dbReference type="GO" id="GO:0005829">
    <property type="term" value="C:cytosol"/>
    <property type="evidence" value="ECO:0007669"/>
    <property type="project" value="TreeGrafter"/>
</dbReference>
<dbReference type="Pfam" id="PF08335">
    <property type="entry name" value="GlnD_UR_UTase"/>
    <property type="match status" value="2"/>
</dbReference>
<keyword evidence="2 9" id="KW-0548">Nucleotidyltransferase</keyword>
<evidence type="ECO:0000256" key="5">
    <source>
        <dbReference type="ARBA" id="ARBA00022842"/>
    </source>
</evidence>
<organism evidence="9">
    <name type="scientific">Nakamurella sp. A5-74</name>
    <dbReference type="NCBI Taxonomy" id="3158264"/>
    <lineage>
        <taxon>Bacteria</taxon>
        <taxon>Bacillati</taxon>
        <taxon>Actinomycetota</taxon>
        <taxon>Actinomycetes</taxon>
        <taxon>Nakamurellales</taxon>
        <taxon>Nakamurellaceae</taxon>
        <taxon>Nakamurella</taxon>
    </lineage>
</organism>
<evidence type="ECO:0000256" key="1">
    <source>
        <dbReference type="ARBA" id="ARBA00022679"/>
    </source>
</evidence>
<evidence type="ECO:0000256" key="6">
    <source>
        <dbReference type="ARBA" id="ARBA00023268"/>
    </source>
</evidence>
<gene>
    <name evidence="9" type="ORF">ABLG96_12940</name>
</gene>
<dbReference type="PANTHER" id="PTHR30621:SF0">
    <property type="entry name" value="BIFUNCTIONAL GLUTAMINE SYNTHETASE ADENYLYLTRANSFERASE_ADENYLYL-REMOVING ENZYME"/>
    <property type="match status" value="1"/>
</dbReference>
<keyword evidence="4" id="KW-0067">ATP-binding</keyword>
<evidence type="ECO:0000259" key="7">
    <source>
        <dbReference type="Pfam" id="PF03710"/>
    </source>
</evidence>
<dbReference type="InterPro" id="IPR013546">
    <property type="entry name" value="PII_UdlTrfase/GS_AdlTrfase"/>
</dbReference>
<dbReference type="SUPFAM" id="SSF81301">
    <property type="entry name" value="Nucleotidyltransferase"/>
    <property type="match status" value="2"/>
</dbReference>
<dbReference type="GO" id="GO:0005524">
    <property type="term" value="F:ATP binding"/>
    <property type="evidence" value="ECO:0007669"/>
    <property type="project" value="UniProtKB-KW"/>
</dbReference>
<dbReference type="GO" id="GO:0000820">
    <property type="term" value="P:regulation of glutamine family amino acid metabolic process"/>
    <property type="evidence" value="ECO:0007669"/>
    <property type="project" value="TreeGrafter"/>
</dbReference>
<reference evidence="9" key="1">
    <citation type="submission" date="2024-05" db="EMBL/GenBank/DDBJ databases">
        <authorList>
            <person name="Cai S.Y."/>
            <person name="Jin L.M."/>
            <person name="Li H.R."/>
        </authorList>
    </citation>
    <scope>NUCLEOTIDE SEQUENCE</scope>
    <source>
        <strain evidence="9">A5-74</strain>
    </source>
</reference>
<dbReference type="AlphaFoldDB" id="A0AAU8DLF6"/>
<proteinExistence type="predicted"/>
<protein>
    <submittedName>
        <fullName evidence="9">Bifunctional [glutamine synthetase] adenylyltransferase/[glutamine synthetase]-adenylyl-L-tyrosine phosphorylase</fullName>
        <ecNumber evidence="9">2.7.7.42</ecNumber>
        <ecNumber evidence="9">2.7.7.89</ecNumber>
    </submittedName>
</protein>
<sequence length="1050" mass="111974">MSRPLARATIRYGLPDTARVRSSLLAAGLADADGGVVVGAEPALGVLSRAGRPELAVDALARLIAALDESAPGGGQDGPESLRAALLSDRGFRARLLGVLGGSTVLGDHLVAHPDSWVHLEDEPLTVALVRQADTRRMLGAAVGLAPDAPRCTGTEGERAAITGPAAVTALRRAYRDRLVLIAAHDLAPSVDATLAQVPLPSVSRALTDLADATLQAALAVAAAELSPGAAPCRLSVIAMGKTGARELNYLSDVDVIFAADHVPPAEGTAAPTEQAMLATATQLASGLMRICQQIAWEVDANLRPEGAAGALVRTPDSHLSYYRRWAATWEFQALLKARPAAGCPEVGREFLEAVRPLVWASSGRPSFVEDVQAMRRKVEKNIPEARAARELKLGRGGLRDVEFAVQLLQLVHGRYDERLRVTGTLSALRYLIRGGYVGRTDGAEMAAAYTFLRRAEHRLQLQRLRRTHLLPDNEQDMEWLARTDGYAAIGADSASQVFAAERLTHAATVRRLHEKLFYRPLLNAVAAAGASDVSGAVGDELHLSPRAAADRLTALGFTANTAVRHLQALTSGMSRRAAIQRTLLPVLLDTFTRSSDPDAGLLGYRRVSETLAETHWYLRVLRDEGAVAVRLAALLGESKYVGELLLKAPEVLRLLADGKALVATDPAVVAGALLARSARANTAQEAADSARSARRHELLRLACGDLTHLLDVHQVMAGVTSIAQATVAAAFVASWRQIESERGVNPARMAVIGMGRLGGAELGYGSDADVVYVAEPSAGAGPDEVDAQLSGCVAVAELTARLLGRPSTDPALELDAGLRPEGRNGRLVRTLDSYRSYWERFAAPWERQALLRARPVAGDVELGRRFIEAADEVRYPVGGLSMVDVIEIRRIKARVDTERLPRGGDPSTNTKLGSGGLADIEWTVQLLQLQHAAELPGLRTPSTLPAIEIAVQAGLISARSGRLLRDGWISATRTRNAIILVKGKPDDQIPRQGPALRAVARVMDGSDSEGSVRLPGAVPVDPGEFVDEYRRTARHARKVVDAVFDGAGR</sequence>
<dbReference type="PANTHER" id="PTHR30621">
    <property type="entry name" value="GLUTAMINE SYNTHETASE ADENYLYLTRANSFERASE"/>
    <property type="match status" value="1"/>
</dbReference>
<evidence type="ECO:0000259" key="8">
    <source>
        <dbReference type="Pfam" id="PF08335"/>
    </source>
</evidence>
<dbReference type="EC" id="2.7.7.42" evidence="9"/>
<keyword evidence="3" id="KW-0547">Nucleotide-binding</keyword>
<dbReference type="EC" id="2.7.7.89" evidence="9"/>
<dbReference type="InterPro" id="IPR023057">
    <property type="entry name" value="GlnE"/>
</dbReference>
<evidence type="ECO:0000256" key="3">
    <source>
        <dbReference type="ARBA" id="ARBA00022741"/>
    </source>
</evidence>
<name>A0AAU8DLF6_9ACTN</name>
<dbReference type="Gene3D" id="3.30.460.10">
    <property type="entry name" value="Beta Polymerase, domain 2"/>
    <property type="match status" value="2"/>
</dbReference>
<accession>A0AAU8DLF6</accession>
<dbReference type="NCBIfam" id="NF010707">
    <property type="entry name" value="PRK14109.1"/>
    <property type="match status" value="1"/>
</dbReference>
<keyword evidence="6" id="KW-0511">Multifunctional enzyme</keyword>
<feature type="domain" description="PII-uridylyltransferase/Glutamine-synthetase adenylyltransferase" evidence="8">
    <location>
        <begin position="908"/>
        <end position="1008"/>
    </location>
</feature>
<dbReference type="Gene3D" id="1.20.120.330">
    <property type="entry name" value="Nucleotidyltransferases domain 2"/>
    <property type="match status" value="2"/>
</dbReference>
<keyword evidence="1 9" id="KW-0808">Transferase</keyword>
<feature type="domain" description="Glutamate-ammonia ligase adenylyltransferase repeated" evidence="7">
    <location>
        <begin position="631"/>
        <end position="868"/>
    </location>
</feature>
<evidence type="ECO:0000256" key="4">
    <source>
        <dbReference type="ARBA" id="ARBA00022840"/>
    </source>
</evidence>
<feature type="domain" description="Glutamate-ammonia ligase adenylyltransferase repeated" evidence="7">
    <location>
        <begin position="166"/>
        <end position="353"/>
    </location>
</feature>
<dbReference type="EMBL" id="CP159218">
    <property type="protein sequence ID" value="XCG62178.1"/>
    <property type="molecule type" value="Genomic_DNA"/>
</dbReference>
<evidence type="ECO:0000256" key="2">
    <source>
        <dbReference type="ARBA" id="ARBA00022695"/>
    </source>
</evidence>
<dbReference type="InterPro" id="IPR043519">
    <property type="entry name" value="NT_sf"/>
</dbReference>
<feature type="domain" description="PII-uridylyltransferase/Glutamine-synthetase adenylyltransferase" evidence="8">
    <location>
        <begin position="374"/>
        <end position="518"/>
    </location>
</feature>
<keyword evidence="5" id="KW-0460">Magnesium</keyword>
<dbReference type="InterPro" id="IPR005190">
    <property type="entry name" value="GlnE_rpt_dom"/>
</dbReference>
<dbReference type="SUPFAM" id="SSF81593">
    <property type="entry name" value="Nucleotidyltransferase substrate binding subunit/domain"/>
    <property type="match status" value="2"/>
</dbReference>